<evidence type="ECO:0000256" key="2">
    <source>
        <dbReference type="ARBA" id="ARBA00022670"/>
    </source>
</evidence>
<feature type="region of interest" description="Disordered" evidence="7">
    <location>
        <begin position="1"/>
        <end position="57"/>
    </location>
</feature>
<proteinExistence type="inferred from homology"/>
<dbReference type="GO" id="GO:0006508">
    <property type="term" value="P:proteolysis"/>
    <property type="evidence" value="ECO:0007669"/>
    <property type="project" value="UniProtKB-KW"/>
</dbReference>
<sequence length="2240" mass="260133">MARKRKENKKWCARPSRQKSHRKKKATQKPSKIRKNNSKPSRSTKPSRQRRRKIDKKNDSSILSISLELQLTEEVFDTRIIHNFLSERYLSEVQQVWLSCHCCMCEHPECNMRPAKKEHEKYHDCIVNDMICVFCYDFIPKENTPFCPHSHSRNMMSIPISPTCLKLGFLEQRAVAIMHCYMSILIIRGHQSAMKGQVVHCQADIADNIGNLLPLPKCYEFMAVIQQKPSNDNNEIRSTVRYSVSAIQILKALQFLIQNHSGYLNKQVLPLRKIEEMFECRHEDVAPIRIIDSYAYNNCTTSAPIVLDVNEEFFGPSRTLQAGEDPVWKIESGMEECTFPWIYPTGEGGELDMKRPIKLKLRDYCKLRLMSADKRWQSDSIWTFRAMNLIQRDDLCTAVNYHAKKQFKKDRLCYNIYASIGRAVRGTAAFWSVPRKSLRAMYATLAKPNIFLSINLQDDVEFLTHVDPIRFGHVDNPNYDAIDNISDDDYLQLVNENSGLVARMCHKRMLAFEKFISDKKHPFFIDYTVTNYFFKIEFQRGGLPHLHTLLWLDNFPSIDTSEGREAIIEFIDKFLDTSLPNKETDPEGYRLVKKKQTHIHTFTCSKGSVKVRIRRGRKFKDEQTSKIIKANHLKDINKNYLHENEIYEQIDPEKDPDLLQQLKDKKEFFERLGCRFGSPFSLANESHFRSYKEARILTRGDRDIIIKRLTEESKRIIPYNLNLLKTFRCNHDIQVITDPWASAEYLFSYVAKNAHMEKNLVYQMSNCTCSSLMEAKNVLLKTGNAVLSHHQVGKVEASWTVLGIPLYHSSMRCKSLYISLPWDEERILKRGRTEVNTPDDLVESLTHRYIKRPSTPSVIDQITLFEFLTWFDFDRSSSMNIAEILEEPYVENPLWRTDFNQPPLLKTSALLPRIVLSCGTILIQHKEPSSISFTCRYDDSMLAIYSILSIGIPYRDPYEEFLGNKQGICLMNLINKYITTLSIAILENDIKALHQILLKNQNKLMQQFSTLPGAYKVQMLNALEHLCDLNTHDFVIKPRTSFIFTAEDEEDIEDNINDNSNEINDNNTINCKIDLNQNALKENINEENDMQINCPFTRTQELLASANTQQRFLVNFFKQYLQAVMRYEESRRRFKHASKPLPFHIVVNGLAGSGKSYVISIIEQMLTDFCISESAIRNRARPRKGLLKMAHTGKAALNILGWTIHTALGMRPDNTSTPNNAPSFKIHSLRNRLGDLILIIIDEISLVSHSLFQKVNKRLNEIFEVSDKSGVYFGNIPVLLFGDLAQCEPVAAKQIFWRPPGETFSLWADLFRPINFNINMRQGEDRQFFDILCRMRLGEYNEEDEILIKSRSIRKEDNPLYYKDRLAELQSTEFANAIYAYSTRAKTNERNSIKIKEIATKLKKPIWMIQSVDVNRLAELQSTEFANAIYAYSTRAKTNERNSIKLKEIATKLKKPIWMIQSVDKVGMARTSFFNPIKASNKDCKVHLKPPDDENECGSMFEQLPLCAGARVICRRNIDFDGSMVNGTEATVKDIIWDNNNNIILPTSNRCVFPNLDRAIRAALPKYVELELDNGSLYKMVPEEVSFKNKNGIWMTRRQLPLSLGYAITIHRSQCMTYNRLVVELTGRNWKSGMFYTILSRTRKLSDIIILAYDRKSFKVSKVALNEMYRLETIEKDYPINIEQYLRTESRSIRKEDNPLYYKDRLAELQSTEFANAIYAYSTRAKTNERNSIKIKEIATKLKKPIWMIQSVDKVGMARTSFFNPIKASNKDCKIHLKPPDDENECGSMFEQLPLCVGARVICRRNIDFDGSMVNGTEATVKDIIWDNNDNIILPTSNRCVFPNLDRAIRAALPKYVELELDNGSLYKMVPEEVSFKDKNGIWMTRRQLPLNLGYAITIHRSQCMTYNKLVVELTGRNWKSGMFYTILSRTRKLSDIIILAYDRKSFKVSKVALNEMYRLETIEKDYPINIEQYLRTERYIDWCLSLPSEIDKASSIASKTSIESISEHVNIKQFKLEKSNSFTRKSKRKPENIIICEQQEENYCGRHVLRAVSQRLDLFSDEYLKEVAEHIAATEQILQHEIAVNVTDYYYENTGDYNIEILKVALRNVFNIEFIQIDALERNTTSVQSLILSNIHNVQALIIQQNNHYYCLRRFRLTKDYFFKIDSKFPLYHEPIHREHILNFLRALLANHSNIYVLVHYTSDHADDQLSIDNIETRLWPLPDAPADLECLLDLHQTQ</sequence>
<dbReference type="InterPro" id="IPR051055">
    <property type="entry name" value="PIF1_helicase"/>
</dbReference>
<dbReference type="Pfam" id="PF14214">
    <property type="entry name" value="Helitron_like_N"/>
    <property type="match status" value="1"/>
</dbReference>
<evidence type="ECO:0000256" key="3">
    <source>
        <dbReference type="ARBA" id="ARBA00022786"/>
    </source>
</evidence>
<feature type="compositionally biased region" description="Basic residues" evidence="7">
    <location>
        <begin position="1"/>
        <end position="37"/>
    </location>
</feature>
<keyword evidence="6" id="KW-0347">Helicase</keyword>
<feature type="domain" description="Josephin" evidence="8">
    <location>
        <begin position="2032"/>
        <end position="2214"/>
    </location>
</feature>
<dbReference type="CDD" id="cd18809">
    <property type="entry name" value="SF1_C_RecD"/>
    <property type="match status" value="2"/>
</dbReference>
<dbReference type="PANTHER" id="PTHR47642">
    <property type="entry name" value="ATP-DEPENDENT DNA HELICASE"/>
    <property type="match status" value="1"/>
</dbReference>
<feature type="compositionally biased region" description="Basic residues" evidence="7">
    <location>
        <begin position="45"/>
        <end position="55"/>
    </location>
</feature>
<evidence type="ECO:0000313" key="10">
    <source>
        <dbReference type="Proteomes" id="UP000663891"/>
    </source>
</evidence>
<dbReference type="GO" id="GO:0004843">
    <property type="term" value="F:cysteine-type deubiquitinase activity"/>
    <property type="evidence" value="ECO:0007669"/>
    <property type="project" value="UniProtKB-EC"/>
</dbReference>
<dbReference type="PANTHER" id="PTHR47642:SF6">
    <property type="entry name" value="ATP-DEPENDENT DNA HELICASE"/>
    <property type="match status" value="1"/>
</dbReference>
<dbReference type="Pfam" id="PF02099">
    <property type="entry name" value="Josephin"/>
    <property type="match status" value="1"/>
</dbReference>
<dbReference type="InterPro" id="IPR027417">
    <property type="entry name" value="P-loop_NTPase"/>
</dbReference>
<dbReference type="Gene3D" id="3.90.70.40">
    <property type="match status" value="1"/>
</dbReference>
<comment type="catalytic activity">
    <reaction evidence="1">
        <text>Thiol-dependent hydrolysis of ester, thioester, amide, peptide and isopeptide bonds formed by the C-terminal Gly of ubiquitin (a 76-residue protein attached to proteins as an intracellular targeting signal).</text>
        <dbReference type="EC" id="3.4.19.12"/>
    </reaction>
</comment>
<comment type="similarity">
    <text evidence="6">Belongs to the helicase family.</text>
</comment>
<dbReference type="Pfam" id="PF05970">
    <property type="entry name" value="PIF1"/>
    <property type="match status" value="1"/>
</dbReference>
<evidence type="ECO:0000256" key="7">
    <source>
        <dbReference type="SAM" id="MobiDB-lite"/>
    </source>
</evidence>
<keyword evidence="6" id="KW-0234">DNA repair</keyword>
<dbReference type="GO" id="GO:0016579">
    <property type="term" value="P:protein deubiquitination"/>
    <property type="evidence" value="ECO:0007669"/>
    <property type="project" value="InterPro"/>
</dbReference>
<keyword evidence="6" id="KW-0067">ATP-binding</keyword>
<dbReference type="GO" id="GO:0005524">
    <property type="term" value="F:ATP binding"/>
    <property type="evidence" value="ECO:0007669"/>
    <property type="project" value="UniProtKB-KW"/>
</dbReference>
<keyword evidence="6" id="KW-0547">Nucleotide-binding</keyword>
<organism evidence="9 10">
    <name type="scientific">Adineta steineri</name>
    <dbReference type="NCBI Taxonomy" id="433720"/>
    <lineage>
        <taxon>Eukaryota</taxon>
        <taxon>Metazoa</taxon>
        <taxon>Spiralia</taxon>
        <taxon>Gnathifera</taxon>
        <taxon>Rotifera</taxon>
        <taxon>Eurotatoria</taxon>
        <taxon>Bdelloidea</taxon>
        <taxon>Adinetida</taxon>
        <taxon>Adinetidae</taxon>
        <taxon>Adineta</taxon>
    </lineage>
</organism>
<dbReference type="OrthoDB" id="10025629at2759"/>
<dbReference type="EMBL" id="CAJNON010000999">
    <property type="protein sequence ID" value="CAF1414973.1"/>
    <property type="molecule type" value="Genomic_DNA"/>
</dbReference>
<dbReference type="GO" id="GO:0000723">
    <property type="term" value="P:telomere maintenance"/>
    <property type="evidence" value="ECO:0007669"/>
    <property type="project" value="InterPro"/>
</dbReference>
<protein>
    <recommendedName>
        <fullName evidence="6">ATP-dependent DNA helicase</fullName>
        <ecNumber evidence="6">5.6.2.3</ecNumber>
    </recommendedName>
</protein>
<evidence type="ECO:0000259" key="8">
    <source>
        <dbReference type="PROSITE" id="PS50957"/>
    </source>
</evidence>
<dbReference type="SUPFAM" id="SSF52540">
    <property type="entry name" value="P-loop containing nucleoside triphosphate hydrolases"/>
    <property type="match status" value="3"/>
</dbReference>
<dbReference type="Pfam" id="PF20209">
    <property type="entry name" value="DUF6570"/>
    <property type="match status" value="1"/>
</dbReference>
<evidence type="ECO:0000256" key="6">
    <source>
        <dbReference type="RuleBase" id="RU363044"/>
    </source>
</evidence>
<keyword evidence="4 6" id="KW-0378">Hydrolase</keyword>
<dbReference type="Proteomes" id="UP000663891">
    <property type="component" value="Unassembled WGS sequence"/>
</dbReference>
<evidence type="ECO:0000256" key="4">
    <source>
        <dbReference type="ARBA" id="ARBA00022801"/>
    </source>
</evidence>
<dbReference type="GO" id="GO:0006281">
    <property type="term" value="P:DNA repair"/>
    <property type="evidence" value="ECO:0007669"/>
    <property type="project" value="UniProtKB-KW"/>
</dbReference>
<gene>
    <name evidence="9" type="ORF">VCS650_LOCUS37353</name>
</gene>
<dbReference type="SMART" id="SM01246">
    <property type="entry name" value="Josephin"/>
    <property type="match status" value="1"/>
</dbReference>
<keyword evidence="6" id="KW-0227">DNA damage</keyword>
<name>A0A815LWQ7_9BILA</name>
<keyword evidence="6" id="KW-0233">DNA recombination</keyword>
<evidence type="ECO:0000256" key="5">
    <source>
        <dbReference type="PROSITE-ProRule" id="PRU00331"/>
    </source>
</evidence>
<reference evidence="9" key="1">
    <citation type="submission" date="2021-02" db="EMBL/GenBank/DDBJ databases">
        <authorList>
            <person name="Nowell W R."/>
        </authorList>
    </citation>
    <scope>NUCLEOTIDE SEQUENCE</scope>
</reference>
<dbReference type="EC" id="5.6.2.3" evidence="6"/>
<dbReference type="GO" id="GO:0043139">
    <property type="term" value="F:5'-3' DNA helicase activity"/>
    <property type="evidence" value="ECO:0007669"/>
    <property type="project" value="UniProtKB-EC"/>
</dbReference>
<dbReference type="InterPro" id="IPR006155">
    <property type="entry name" value="Josephin"/>
</dbReference>
<dbReference type="PROSITE" id="PS50957">
    <property type="entry name" value="JOSEPHIN"/>
    <property type="match status" value="1"/>
</dbReference>
<comment type="catalytic activity">
    <reaction evidence="6">
        <text>ATP + H2O = ADP + phosphate + H(+)</text>
        <dbReference type="Rhea" id="RHEA:13065"/>
        <dbReference type="ChEBI" id="CHEBI:15377"/>
        <dbReference type="ChEBI" id="CHEBI:15378"/>
        <dbReference type="ChEBI" id="CHEBI:30616"/>
        <dbReference type="ChEBI" id="CHEBI:43474"/>
        <dbReference type="ChEBI" id="CHEBI:456216"/>
        <dbReference type="EC" id="5.6.2.3"/>
    </reaction>
</comment>
<dbReference type="InterPro" id="IPR046700">
    <property type="entry name" value="DUF6570"/>
</dbReference>
<comment type="caution">
    <text evidence="9">The sequence shown here is derived from an EMBL/GenBank/DDBJ whole genome shotgun (WGS) entry which is preliminary data.</text>
</comment>
<keyword evidence="2" id="KW-0645">Protease</keyword>
<keyword evidence="3" id="KW-0833">Ubl conjugation pathway</keyword>
<comment type="cofactor">
    <cofactor evidence="6">
        <name>Mg(2+)</name>
        <dbReference type="ChEBI" id="CHEBI:18420"/>
    </cofactor>
</comment>
<evidence type="ECO:0000313" key="9">
    <source>
        <dbReference type="EMBL" id="CAF1414973.1"/>
    </source>
</evidence>
<dbReference type="Gene3D" id="3.40.50.300">
    <property type="entry name" value="P-loop containing nucleotide triphosphate hydrolases"/>
    <property type="match status" value="1"/>
</dbReference>
<evidence type="ECO:0000256" key="1">
    <source>
        <dbReference type="ARBA" id="ARBA00000707"/>
    </source>
</evidence>
<comment type="caution">
    <text evidence="5">Lacks conserved residue(s) required for the propagation of feature annotation.</text>
</comment>
<dbReference type="InterPro" id="IPR010285">
    <property type="entry name" value="DNA_helicase_pif1-like_DEAD"/>
</dbReference>
<accession>A0A815LWQ7</accession>
<dbReference type="GO" id="GO:0006310">
    <property type="term" value="P:DNA recombination"/>
    <property type="evidence" value="ECO:0007669"/>
    <property type="project" value="UniProtKB-KW"/>
</dbReference>
<dbReference type="InterPro" id="IPR025476">
    <property type="entry name" value="Helitron_helicase-like"/>
</dbReference>